<evidence type="ECO:0000259" key="6">
    <source>
        <dbReference type="PROSITE" id="PS50105"/>
    </source>
</evidence>
<dbReference type="PANTHER" id="PTHR12587">
    <property type="entry name" value="LAR INTERACTING PROTEIN LIP -RELATED PROTEIN"/>
    <property type="match status" value="1"/>
</dbReference>
<dbReference type="InterPro" id="IPR037618">
    <property type="entry name" value="LIPB1/2_SAM_2nd"/>
</dbReference>
<dbReference type="OrthoDB" id="6516566at2759"/>
<dbReference type="Pfam" id="PF07647">
    <property type="entry name" value="SAM_2"/>
    <property type="match status" value="1"/>
</dbReference>
<feature type="compositionally biased region" description="Low complexity" evidence="5">
    <location>
        <begin position="399"/>
        <end position="425"/>
    </location>
</feature>
<proteinExistence type="inferred from homology"/>
<evidence type="ECO:0000313" key="7">
    <source>
        <dbReference type="EMBL" id="KRY93242.1"/>
    </source>
</evidence>
<protein>
    <submittedName>
        <fullName evidence="7">Liprin-beta</fullName>
    </submittedName>
</protein>
<reference evidence="7 8" key="1">
    <citation type="submission" date="2015-01" db="EMBL/GenBank/DDBJ databases">
        <title>Evolution of Trichinella species and genotypes.</title>
        <authorList>
            <person name="Korhonen P.K."/>
            <person name="Edoardo P."/>
            <person name="Giuseppe L.R."/>
            <person name="Gasser R.B."/>
        </authorList>
    </citation>
    <scope>NUCLEOTIDE SEQUENCE [LARGE SCALE GENOMIC DNA]</scope>
    <source>
        <strain evidence="7">ISS470</strain>
    </source>
</reference>
<evidence type="ECO:0000256" key="5">
    <source>
        <dbReference type="SAM" id="MobiDB-lite"/>
    </source>
</evidence>
<feature type="compositionally biased region" description="Low complexity" evidence="5">
    <location>
        <begin position="142"/>
        <end position="160"/>
    </location>
</feature>
<dbReference type="InterPro" id="IPR037617">
    <property type="entry name" value="LIPB1/2_SAM_1"/>
</dbReference>
<evidence type="ECO:0000256" key="3">
    <source>
        <dbReference type="ARBA" id="ARBA00023054"/>
    </source>
</evidence>
<dbReference type="InterPro" id="IPR029515">
    <property type="entry name" value="Liprin"/>
</dbReference>
<evidence type="ECO:0000256" key="4">
    <source>
        <dbReference type="SAM" id="Coils"/>
    </source>
</evidence>
<accession>A0A0V1G4J6</accession>
<evidence type="ECO:0000313" key="8">
    <source>
        <dbReference type="Proteomes" id="UP000054995"/>
    </source>
</evidence>
<dbReference type="SMART" id="SM00454">
    <property type="entry name" value="SAM"/>
    <property type="match status" value="3"/>
</dbReference>
<dbReference type="InterPro" id="IPR058914">
    <property type="entry name" value="LIPB1/2_CC"/>
</dbReference>
<feature type="coiled-coil region" evidence="4">
    <location>
        <begin position="492"/>
        <end position="610"/>
    </location>
</feature>
<feature type="domain" description="SAM" evidence="6">
    <location>
        <begin position="1122"/>
        <end position="1185"/>
    </location>
</feature>
<dbReference type="GO" id="GO:0007528">
    <property type="term" value="P:neuromuscular junction development"/>
    <property type="evidence" value="ECO:0007669"/>
    <property type="project" value="TreeGrafter"/>
</dbReference>
<dbReference type="Pfam" id="PF26022">
    <property type="entry name" value="CC_Liprin_beta"/>
    <property type="match status" value="1"/>
</dbReference>
<feature type="compositionally biased region" description="Acidic residues" evidence="5">
    <location>
        <begin position="172"/>
        <end position="183"/>
    </location>
</feature>
<feature type="domain" description="SAM" evidence="6">
    <location>
        <begin position="1048"/>
        <end position="1112"/>
    </location>
</feature>
<keyword evidence="2" id="KW-0677">Repeat</keyword>
<dbReference type="InterPro" id="IPR001660">
    <property type="entry name" value="SAM"/>
</dbReference>
<name>A0A0V1G4J6_TRIPS</name>
<organism evidence="7 8">
    <name type="scientific">Trichinella pseudospiralis</name>
    <name type="common">Parasitic roundworm</name>
    <dbReference type="NCBI Taxonomy" id="6337"/>
    <lineage>
        <taxon>Eukaryota</taxon>
        <taxon>Metazoa</taxon>
        <taxon>Ecdysozoa</taxon>
        <taxon>Nematoda</taxon>
        <taxon>Enoplea</taxon>
        <taxon>Dorylaimia</taxon>
        <taxon>Trichinellida</taxon>
        <taxon>Trichinellidae</taxon>
        <taxon>Trichinella</taxon>
    </lineage>
</organism>
<dbReference type="GO" id="GO:0048786">
    <property type="term" value="C:presynaptic active zone"/>
    <property type="evidence" value="ECO:0007669"/>
    <property type="project" value="TreeGrafter"/>
</dbReference>
<feature type="region of interest" description="Disordered" evidence="5">
    <location>
        <begin position="142"/>
        <end position="183"/>
    </location>
</feature>
<comment type="similarity">
    <text evidence="1">Belongs to the liprin family. Liprin-beta subfamily.</text>
</comment>
<evidence type="ECO:0000256" key="2">
    <source>
        <dbReference type="ARBA" id="ARBA00022737"/>
    </source>
</evidence>
<dbReference type="PANTHER" id="PTHR12587:SF14">
    <property type="entry name" value="AT31531P"/>
    <property type="match status" value="1"/>
</dbReference>
<keyword evidence="8" id="KW-1185">Reference proteome</keyword>
<feature type="region of interest" description="Disordered" evidence="5">
    <location>
        <begin position="399"/>
        <end position="439"/>
    </location>
</feature>
<sequence>MTKVPKINIKFYSSKKLLLKIRHCISYSRKDGEIDFLFPSRIRRSTILGNWFTGLKQSALKIIFDIRRQGVPFLQNDLLSLGAVENSMERAIYFCSYNIEMSDYDRAFLSALRSTAGRMLAPLATAEEIDVLQAEEAVQVCSSTSSSRSSNRTSSSVWSSGMTALTAPNNGDDGDDDDDDDDDDAQRLLAVVDKNLPEQFSEIASETNEKELLSKGAHLHQSSSSDFGNDIQMLATRLSQMLMSTKGCLPPPPSSSTSSILVDWLRGSSFDSKQNLMINYFLSMASSMTFGRRRKSRHGSSNNARATDDAAVVMQNDDEHQLPSGGQLLVSQQQQQNLLFTTPPSPKTRAANQSFYLSQIARQPMSLQCLKYDSGFGSIFSSSLSTTPFSGSATVATLNNNNHNGNNNNNNHNNNNNTNSSTLNLPLPPPPPYRRISLPSSRPLRIYRSYSDSKHRSCRRFDGYHYSPCCGWSAASSRSPSPSMSTVSCPEYGDLQDKLHRLESDRESLSLQVSVLAEQVGAQTEKIKDLESMLEDKKTKLDSTEEMLHEELVTRSSLETNKLDLMAEISNLKLKMAALEREKYEREQQLKTAKNEIAQLQKIVRERQDELDNNAHLPSSAFDANDISRLVRKLRTRTDEVDKLRLAVQNLLTKNVEKEHQIEHLQKCIDLETIRNFQNRSSSRTDHFCSSVPRSLSSTRTCDFYSNQEMDFNDHLRKLLLNDSQAKHPSSAQENFLLDDCCYRSGMTMTMMNANNNNNNSNNSCSCEYNNNNNGHSLPNYSINYCSPNLSNMAPVLTPSSPYLSKAVASRGGCVGGVGGGSHPSTLAMAANHYAAHGQHSGNVVVSNHNDTCYTTARQLAAELDQLAVNFPRPTLDSIYQTGSLPRQITLGTSKKFENGDTGELKYENSEEHLHHLHLQQQQQQQYRWGLNCLKPLVSHRLKTNGKMYMIDDDDTTSIRSTARFSEQQPFKRGRKYSSLRNFVSKIKRSTSEEIRLTNDQQSKLKQEVVASSRLGRKAFDIHGTTTMDTRADRLSFLKPPMSAFCKWDVDQLSEWMCELGLSCYITDCRRNVQSGRHLINMSDVEVEKILGMKNPLHRKRLKIALSAIESAGTVVKAAERMDFHQTLRWLDDIGLPQYRESFANYRIDGIMLDELTVDDLLHMHITSALHHASIRRGIQMLRMSGYSLNRLNRKFDPHVVTRGSCASSVQFWTQHCISEWLRSSDLTEFTPNLMCSGIHGALMVLDPTFTAESLAAVLQIPQQKTLLRRHLATQFTNLIGADLIAAKRQFLAQSEMPILSPLLKVKLQKKSGFSLTKKKGKHEIFYESGELVCPIAKASLSSLLQFDQQDKLKKPSARNRPTVSEKLLDKLTSTNV</sequence>
<dbReference type="Gene3D" id="1.10.150.50">
    <property type="entry name" value="Transcription Factor, Ets-1"/>
    <property type="match status" value="3"/>
</dbReference>
<dbReference type="CDD" id="cd09566">
    <property type="entry name" value="SAM_liprin-beta1_2_repeat2"/>
    <property type="match status" value="1"/>
</dbReference>
<dbReference type="PROSITE" id="PS50105">
    <property type="entry name" value="SAM_DOMAIN"/>
    <property type="match status" value="2"/>
</dbReference>
<dbReference type="CDD" id="cd09563">
    <property type="entry name" value="SAM_liprin-beta1_2_repeat1"/>
    <property type="match status" value="1"/>
</dbReference>
<comment type="caution">
    <text evidence="7">The sequence shown here is derived from an EMBL/GenBank/DDBJ whole genome shotgun (WGS) entry which is preliminary data.</text>
</comment>
<dbReference type="Pfam" id="PF00536">
    <property type="entry name" value="SAM_1"/>
    <property type="match status" value="2"/>
</dbReference>
<dbReference type="SUPFAM" id="SSF47769">
    <property type="entry name" value="SAM/Pointed domain"/>
    <property type="match status" value="2"/>
</dbReference>
<keyword evidence="3 4" id="KW-0175">Coiled coil</keyword>
<dbReference type="EMBL" id="JYDT01000003">
    <property type="protein sequence ID" value="KRY93242.1"/>
    <property type="molecule type" value="Genomic_DNA"/>
</dbReference>
<dbReference type="Proteomes" id="UP000054995">
    <property type="component" value="Unassembled WGS sequence"/>
</dbReference>
<evidence type="ECO:0000256" key="1">
    <source>
        <dbReference type="ARBA" id="ARBA00007547"/>
    </source>
</evidence>
<dbReference type="InterPro" id="IPR013761">
    <property type="entry name" value="SAM/pointed_sf"/>
</dbReference>
<gene>
    <name evidence="7" type="primary">T21H8.1</name>
    <name evidence="7" type="ORF">T4D_1398</name>
</gene>